<sequence length="571" mass="61025">MVMPTGIFISYRRADTPADARLLHLRLGQRFPDAKVFMDVASIEPGADFVGEIDTALDNCSVLVALIGRQWATLLSAADGGHDYVRHEIRGAMRRGVRVLPVLVDGAAPPGGLPADLRDFARLNAVELRHTRYYPDMDALFAAIQRARTPAASSGTRVPYPGAAMGEAERLRRLLAEAGALLRGPGRDIPTGTVGRVAGATRPVDPAAAEALWSKAEEEVSNGVGTGGNVAVVVRSLAAWDPGRAERVARTAPDAQDRDQALVHVARALAATEPHAAERVADAIRSEPHRTHALIAVVAVVAPTDPDLAEAVAHWIRGDVARSGALAVIARSSPDDRLFHEARRLYRADDPDSDAARTEIEQADAVRIARSEPDLNWHFSDPDGFRFPPAEESSFRRVAIDRRAVLDPVAVVAAVSAADPGEGMRLARSMAAGPQRDAATATVVRRLATTDPRQAALSLGGKSRDGFTAETVAAVAEGLAPTDRPGALRLFAEAERLAWSAGVESKPVALAVLARALHATDAGRAARIAADAEQCLVAMNRKRRSWLLAVLAELDPAYPNRPDELWLEPWK</sequence>
<dbReference type="EMBL" id="BOQN01000033">
    <property type="protein sequence ID" value="GIM90617.1"/>
    <property type="molecule type" value="Genomic_DNA"/>
</dbReference>
<dbReference type="SUPFAM" id="SSF52200">
    <property type="entry name" value="Toll/Interleukin receptor TIR domain"/>
    <property type="match status" value="1"/>
</dbReference>
<feature type="domain" description="TIR" evidence="1">
    <location>
        <begin position="7"/>
        <end position="130"/>
    </location>
</feature>
<comment type="caution">
    <text evidence="2">The sequence shown here is derived from an EMBL/GenBank/DDBJ whole genome shotgun (WGS) entry which is preliminary data.</text>
</comment>
<accession>A0A919VZW9</accession>
<dbReference type="InterPro" id="IPR035897">
    <property type="entry name" value="Toll_tir_struct_dom_sf"/>
</dbReference>
<gene>
    <name evidence="2" type="ORF">Ato02nite_024100</name>
</gene>
<dbReference type="Proteomes" id="UP000677082">
    <property type="component" value="Unassembled WGS sequence"/>
</dbReference>
<dbReference type="Gene3D" id="3.40.50.10140">
    <property type="entry name" value="Toll/interleukin-1 receptor homology (TIR) domain"/>
    <property type="match status" value="1"/>
</dbReference>
<dbReference type="AlphaFoldDB" id="A0A919VZW9"/>
<name>A0A919VZW9_9ACTN</name>
<protein>
    <recommendedName>
        <fullName evidence="1">TIR domain-containing protein</fullName>
    </recommendedName>
</protein>
<evidence type="ECO:0000313" key="3">
    <source>
        <dbReference type="Proteomes" id="UP000677082"/>
    </source>
</evidence>
<evidence type="ECO:0000313" key="2">
    <source>
        <dbReference type="EMBL" id="GIM90617.1"/>
    </source>
</evidence>
<dbReference type="GO" id="GO:0007165">
    <property type="term" value="P:signal transduction"/>
    <property type="evidence" value="ECO:0007669"/>
    <property type="project" value="InterPro"/>
</dbReference>
<dbReference type="Pfam" id="PF13676">
    <property type="entry name" value="TIR_2"/>
    <property type="match status" value="1"/>
</dbReference>
<proteinExistence type="predicted"/>
<reference evidence="2 3" key="1">
    <citation type="submission" date="2021-03" db="EMBL/GenBank/DDBJ databases">
        <title>Whole genome shotgun sequence of Actinoplanes toevensis NBRC 105298.</title>
        <authorList>
            <person name="Komaki H."/>
            <person name="Tamura T."/>
        </authorList>
    </citation>
    <scope>NUCLEOTIDE SEQUENCE [LARGE SCALE GENOMIC DNA]</scope>
    <source>
        <strain evidence="2 3">NBRC 105298</strain>
    </source>
</reference>
<evidence type="ECO:0000259" key="1">
    <source>
        <dbReference type="Pfam" id="PF13676"/>
    </source>
</evidence>
<organism evidence="2 3">
    <name type="scientific">Paractinoplanes toevensis</name>
    <dbReference type="NCBI Taxonomy" id="571911"/>
    <lineage>
        <taxon>Bacteria</taxon>
        <taxon>Bacillati</taxon>
        <taxon>Actinomycetota</taxon>
        <taxon>Actinomycetes</taxon>
        <taxon>Micromonosporales</taxon>
        <taxon>Micromonosporaceae</taxon>
        <taxon>Paractinoplanes</taxon>
    </lineage>
</organism>
<keyword evidence="3" id="KW-1185">Reference proteome</keyword>
<dbReference type="InterPro" id="IPR000157">
    <property type="entry name" value="TIR_dom"/>
</dbReference>